<evidence type="ECO:0000256" key="1">
    <source>
        <dbReference type="SAM" id="MobiDB-lite"/>
    </source>
</evidence>
<feature type="compositionally biased region" description="Low complexity" evidence="1">
    <location>
        <begin position="328"/>
        <end position="362"/>
    </location>
</feature>
<dbReference type="GO" id="GO:0019901">
    <property type="term" value="F:protein kinase binding"/>
    <property type="evidence" value="ECO:0007669"/>
    <property type="project" value="InterPro"/>
</dbReference>
<feature type="domain" description="Cyclin N-terminal" evidence="2">
    <location>
        <begin position="122"/>
        <end position="217"/>
    </location>
</feature>
<keyword evidence="4" id="KW-1185">Reference proteome</keyword>
<sequence>MTRLGLPLSRKLPAAHSNRQSNHPYYNTTIPPSISRQQPVELVTSTMSSVPAYRANSASPSSSRKAVKASATASATSSRAPRSSDPYYGHEETAVLCARFITSLFQCPNIPTATAPGAPTPTLAHFIAYALHRTRLPSIVTFAALLLLQRLKVRFPAARGSSGHRLFISAFMIASKVICDDTYSNQSWSIVAQKMFALKEINQMEREMCGYLEWNLNVQGEEVVNFEAKIRAEHGPRAIARSSSSSSSASHSEIPLTAATSMATAYPTPDTTPNPQVSSRPIRPVPSPYKNKASYQNHPASSLPSPPASPRHYLRPSHSQSPPPPHFASANSSLASSPASDDCKTPSPVAVASSRPSSSKAAMYDSRQRQHGSVPSLPNYAMNAAW</sequence>
<dbReference type="GO" id="GO:0005634">
    <property type="term" value="C:nucleus"/>
    <property type="evidence" value="ECO:0007669"/>
    <property type="project" value="TreeGrafter"/>
</dbReference>
<comment type="caution">
    <text evidence="3">The sequence shown here is derived from an EMBL/GenBank/DDBJ whole genome shotgun (WGS) entry which is preliminary data.</text>
</comment>
<accession>A0AAD9CY94</accession>
<dbReference type="GO" id="GO:0016538">
    <property type="term" value="F:cyclin-dependent protein serine/threonine kinase regulator activity"/>
    <property type="evidence" value="ECO:0007669"/>
    <property type="project" value="TreeGrafter"/>
</dbReference>
<dbReference type="Proteomes" id="UP001182556">
    <property type="component" value="Unassembled WGS sequence"/>
</dbReference>
<dbReference type="Gene3D" id="1.10.472.10">
    <property type="entry name" value="Cyclin-like"/>
    <property type="match status" value="1"/>
</dbReference>
<dbReference type="Pfam" id="PF00134">
    <property type="entry name" value="Cyclin_N"/>
    <property type="match status" value="1"/>
</dbReference>
<organism evidence="3 4">
    <name type="scientific">Papiliotrema laurentii</name>
    <name type="common">Cryptococcus laurentii</name>
    <dbReference type="NCBI Taxonomy" id="5418"/>
    <lineage>
        <taxon>Eukaryota</taxon>
        <taxon>Fungi</taxon>
        <taxon>Dikarya</taxon>
        <taxon>Basidiomycota</taxon>
        <taxon>Agaricomycotina</taxon>
        <taxon>Tremellomycetes</taxon>
        <taxon>Tremellales</taxon>
        <taxon>Rhynchogastremaceae</taxon>
        <taxon>Papiliotrema</taxon>
    </lineage>
</organism>
<feature type="region of interest" description="Disordered" evidence="1">
    <location>
        <begin position="264"/>
        <end position="378"/>
    </location>
</feature>
<gene>
    <name evidence="3" type="ORF">DB88DRAFT_489484</name>
</gene>
<dbReference type="PANTHER" id="PTHR15615">
    <property type="match status" value="1"/>
</dbReference>
<feature type="compositionally biased region" description="Polar residues" evidence="1">
    <location>
        <begin position="264"/>
        <end position="274"/>
    </location>
</feature>
<dbReference type="GO" id="GO:0000307">
    <property type="term" value="C:cyclin-dependent protein kinase holoenzyme complex"/>
    <property type="evidence" value="ECO:0007669"/>
    <property type="project" value="TreeGrafter"/>
</dbReference>
<proteinExistence type="predicted"/>
<dbReference type="InterPro" id="IPR036915">
    <property type="entry name" value="Cyclin-like_sf"/>
</dbReference>
<dbReference type="SUPFAM" id="SSF47954">
    <property type="entry name" value="Cyclin-like"/>
    <property type="match status" value="1"/>
</dbReference>
<dbReference type="AlphaFoldDB" id="A0AAD9CY94"/>
<name>A0AAD9CY94_PAPLA</name>
<dbReference type="InterPro" id="IPR006671">
    <property type="entry name" value="Cyclin_N"/>
</dbReference>
<dbReference type="InterPro" id="IPR013922">
    <property type="entry name" value="Cyclin_PHO80-like"/>
</dbReference>
<evidence type="ECO:0000313" key="3">
    <source>
        <dbReference type="EMBL" id="KAK1924214.1"/>
    </source>
</evidence>
<protein>
    <recommendedName>
        <fullName evidence="2">Cyclin N-terminal domain-containing protein</fullName>
    </recommendedName>
</protein>
<evidence type="ECO:0000313" key="4">
    <source>
        <dbReference type="Proteomes" id="UP001182556"/>
    </source>
</evidence>
<feature type="region of interest" description="Disordered" evidence="1">
    <location>
        <begin position="1"/>
        <end position="37"/>
    </location>
</feature>
<dbReference type="CDD" id="cd20557">
    <property type="entry name" value="CYCLIN_ScPCL1-like"/>
    <property type="match status" value="1"/>
</dbReference>
<feature type="region of interest" description="Disordered" evidence="1">
    <location>
        <begin position="53"/>
        <end position="86"/>
    </location>
</feature>
<dbReference type="EMBL" id="JAODAN010000005">
    <property type="protein sequence ID" value="KAK1924214.1"/>
    <property type="molecule type" value="Genomic_DNA"/>
</dbReference>
<evidence type="ECO:0000259" key="2">
    <source>
        <dbReference type="Pfam" id="PF00134"/>
    </source>
</evidence>
<feature type="compositionally biased region" description="Low complexity" evidence="1">
    <location>
        <begin position="54"/>
        <end position="84"/>
    </location>
</feature>
<reference evidence="3" key="1">
    <citation type="submission" date="2023-02" db="EMBL/GenBank/DDBJ databases">
        <title>Identification and recombinant expression of a fungal hydrolase from Papiliotrema laurentii that hydrolyzes apple cutin and clears colloidal polyester polyurethane.</title>
        <authorList>
            <consortium name="DOE Joint Genome Institute"/>
            <person name="Roman V.A."/>
            <person name="Bojanowski C."/>
            <person name="Crable B.R."/>
            <person name="Wagner D.N."/>
            <person name="Hung C.S."/>
            <person name="Nadeau L.J."/>
            <person name="Schratz L."/>
            <person name="Haridas S."/>
            <person name="Pangilinan J."/>
            <person name="Lipzen A."/>
            <person name="Na H."/>
            <person name="Yan M."/>
            <person name="Ng V."/>
            <person name="Grigoriev I.V."/>
            <person name="Spatafora J.W."/>
            <person name="Barlow D."/>
            <person name="Biffinger J."/>
            <person name="Kelley-Loughnane N."/>
            <person name="Varaljay V.A."/>
            <person name="Crookes-Goodson W.J."/>
        </authorList>
    </citation>
    <scope>NUCLEOTIDE SEQUENCE</scope>
    <source>
        <strain evidence="3">5307AH</strain>
    </source>
</reference>
<feature type="compositionally biased region" description="Polar residues" evidence="1">
    <location>
        <begin position="17"/>
        <end position="37"/>
    </location>
</feature>
<dbReference type="PANTHER" id="PTHR15615:SF108">
    <property type="entry name" value="PROTEIN CNPPD1"/>
    <property type="match status" value="1"/>
</dbReference>